<dbReference type="PANTHER" id="PTHR31084:SF0">
    <property type="entry name" value="ALPHA-L-FUCOSIDASE 2"/>
    <property type="match status" value="1"/>
</dbReference>
<dbReference type="Gene3D" id="3.40.50.1110">
    <property type="entry name" value="SGNH hydrolase"/>
    <property type="match status" value="1"/>
</dbReference>
<keyword evidence="1 8" id="KW-0378">Hydrolase</keyword>
<dbReference type="InterPro" id="IPR036514">
    <property type="entry name" value="SGNH_hydro_sf"/>
</dbReference>
<keyword evidence="2" id="KW-0732">Signal</keyword>
<dbReference type="GO" id="GO:0016788">
    <property type="term" value="F:hydrolase activity, acting on ester bonds"/>
    <property type="evidence" value="ECO:0007669"/>
    <property type="project" value="UniProtKB-ARBA"/>
</dbReference>
<dbReference type="GO" id="GO:0005975">
    <property type="term" value="P:carbohydrate metabolic process"/>
    <property type="evidence" value="ECO:0007669"/>
    <property type="project" value="InterPro"/>
</dbReference>
<organism evidence="8 9">
    <name type="scientific">Bacteroides eggerthii</name>
    <dbReference type="NCBI Taxonomy" id="28111"/>
    <lineage>
        <taxon>Bacteria</taxon>
        <taxon>Pseudomonadati</taxon>
        <taxon>Bacteroidota</taxon>
        <taxon>Bacteroidia</taxon>
        <taxon>Bacteroidales</taxon>
        <taxon>Bacteroidaceae</taxon>
        <taxon>Bacteroides</taxon>
    </lineage>
</organism>
<evidence type="ECO:0000313" key="8">
    <source>
        <dbReference type="EMBL" id="SUV28514.1"/>
    </source>
</evidence>
<dbReference type="STRING" id="483216.BACEGG_01309"/>
<dbReference type="SUPFAM" id="SSF52266">
    <property type="entry name" value="SGNH hydrolase"/>
    <property type="match status" value="1"/>
</dbReference>
<dbReference type="Proteomes" id="UP000679226">
    <property type="component" value="Chromosome"/>
</dbReference>
<dbReference type="KEGG" id="beg:INE88_02926"/>
<dbReference type="InterPro" id="IPR054363">
    <property type="entry name" value="GH95_cat"/>
</dbReference>
<dbReference type="EMBL" id="CP072227">
    <property type="protein sequence ID" value="QUT46100.1"/>
    <property type="molecule type" value="Genomic_DNA"/>
</dbReference>
<proteinExistence type="predicted"/>
<evidence type="ECO:0000256" key="2">
    <source>
        <dbReference type="SAM" id="SignalP"/>
    </source>
</evidence>
<dbReference type="InterPro" id="IPR027414">
    <property type="entry name" value="GH95_N_dom"/>
</dbReference>
<reference evidence="8 9" key="1">
    <citation type="submission" date="2018-06" db="EMBL/GenBank/DDBJ databases">
        <authorList>
            <consortium name="Pathogen Informatics"/>
            <person name="Doyle S."/>
        </authorList>
    </citation>
    <scope>NUCLEOTIDE SEQUENCE [LARGE SCALE GENOMIC DNA]</scope>
    <source>
        <strain evidence="8 9">NCTC11155</strain>
    </source>
</reference>
<feature type="domain" description="Glycosyl hydrolase family 95 N-terminal" evidence="4">
    <location>
        <begin position="293"/>
        <end position="526"/>
    </location>
</feature>
<feature type="domain" description="Alpha fucosidase A-like C-terminal" evidence="5">
    <location>
        <begin position="958"/>
        <end position="1017"/>
    </location>
</feature>
<dbReference type="GO" id="GO:0004560">
    <property type="term" value="F:alpha-L-fucosidase activity"/>
    <property type="evidence" value="ECO:0007669"/>
    <property type="project" value="TreeGrafter"/>
</dbReference>
<dbReference type="Pfam" id="PF22124">
    <property type="entry name" value="Glyco_hydro_95_cat"/>
    <property type="match status" value="1"/>
</dbReference>
<dbReference type="InterPro" id="IPR049053">
    <property type="entry name" value="AFCA-like_C"/>
</dbReference>
<dbReference type="Pfam" id="PF03629">
    <property type="entry name" value="SASA"/>
    <property type="match status" value="1"/>
</dbReference>
<dbReference type="Pfam" id="PF14498">
    <property type="entry name" value="Glyco_hyd_65N_2"/>
    <property type="match status" value="1"/>
</dbReference>
<evidence type="ECO:0000256" key="1">
    <source>
        <dbReference type="ARBA" id="ARBA00022801"/>
    </source>
</evidence>
<dbReference type="InterPro" id="IPR008928">
    <property type="entry name" value="6-hairpin_glycosidase_sf"/>
</dbReference>
<evidence type="ECO:0000259" key="3">
    <source>
        <dbReference type="Pfam" id="PF03629"/>
    </source>
</evidence>
<name>A0A380YID7_9BACE</name>
<dbReference type="Gene3D" id="1.50.10.10">
    <property type="match status" value="1"/>
</dbReference>
<dbReference type="InterPro" id="IPR012341">
    <property type="entry name" value="6hp_glycosidase-like_sf"/>
</dbReference>
<dbReference type="PANTHER" id="PTHR31084">
    <property type="entry name" value="ALPHA-L-FUCOSIDASE 2"/>
    <property type="match status" value="1"/>
</dbReference>
<dbReference type="AlphaFoldDB" id="A0A380YID7"/>
<evidence type="ECO:0000259" key="4">
    <source>
        <dbReference type="Pfam" id="PF14498"/>
    </source>
</evidence>
<evidence type="ECO:0000259" key="6">
    <source>
        <dbReference type="Pfam" id="PF22124"/>
    </source>
</evidence>
<gene>
    <name evidence="7" type="ORF">INE88_02926</name>
    <name evidence="8" type="ORF">NCTC11155_00464</name>
</gene>
<accession>A0A380YID7</accession>
<reference evidence="7" key="2">
    <citation type="journal article" date="2021" name="PLoS Genet.">
        <title>Mobile Type VI secretion system loci of the gut Bacteroidales display extensive intra-ecosystem transfer, multi-species spread and geographical clustering.</title>
        <authorList>
            <person name="Garcia-Bayona L."/>
            <person name="Coyne M.J."/>
            <person name="Comstock L.E."/>
        </authorList>
    </citation>
    <scope>NUCLEOTIDE SEQUENCE</scope>
    <source>
        <strain evidence="7">CL11T00C20</strain>
    </source>
</reference>
<feature type="domain" description="Glycosyl hydrolase family 95 catalytic" evidence="6">
    <location>
        <begin position="550"/>
        <end position="956"/>
    </location>
</feature>
<dbReference type="Pfam" id="PF21307">
    <property type="entry name" value="Glyco_hydro_95_C"/>
    <property type="match status" value="1"/>
</dbReference>
<dbReference type="Gene3D" id="2.70.98.50">
    <property type="entry name" value="putative glycoside hydrolase family protein from bacillus halodurans"/>
    <property type="match status" value="1"/>
</dbReference>
<dbReference type="Proteomes" id="UP000254424">
    <property type="component" value="Unassembled WGS sequence"/>
</dbReference>
<evidence type="ECO:0000313" key="7">
    <source>
        <dbReference type="EMBL" id="QUT46100.1"/>
    </source>
</evidence>
<feature type="chain" id="PRO_5016929183" evidence="2">
    <location>
        <begin position="24"/>
        <end position="1083"/>
    </location>
</feature>
<dbReference type="PROSITE" id="PS51257">
    <property type="entry name" value="PROKAR_LIPOPROTEIN"/>
    <property type="match status" value="1"/>
</dbReference>
<feature type="signal peptide" evidence="2">
    <location>
        <begin position="1"/>
        <end position="23"/>
    </location>
</feature>
<evidence type="ECO:0000259" key="5">
    <source>
        <dbReference type="Pfam" id="PF21307"/>
    </source>
</evidence>
<feature type="domain" description="Sialate O-acetylesterase" evidence="3">
    <location>
        <begin position="28"/>
        <end position="275"/>
    </location>
</feature>
<evidence type="ECO:0000313" key="9">
    <source>
        <dbReference type="Proteomes" id="UP000254424"/>
    </source>
</evidence>
<sequence>MKNRVIDLLLVCLFLGSCSAMYAQDRDFHIYLAFGQSNMEGNARVEPQDSIGISERFLMMSAVDCPERGRVKGEWYKALPPLSRCHTGLTPCDYFGRTMVDNLPPNVKVGVINVAIGGCRIELFDKENCAEHIATQPGWLKNIVKSYDNNPYAWLVDLAKRAQKDGVIKGILVHQGESNTGDREWPEKLKGVYENLLADLNLKAEEVPLLAGEVVHADQKGICASMNEIIDTLPQVIPTAHVVSSAGCPAAGDNLHFTARGYRMLGARYAETMLQLLGYRALVNKQEATRMKLWYSAPAHRWVEALPVGNSRLGAMVYGGTDKEEIQLNEETFWAGGPYSNDNPKGKGALAKVRELVFANRLSEAQKMIDENFFTGQHGMRFLTMGSLFINQPEHKNVENYYRELDIENAVAVTRYMVDGVTYTRTVFSSFADDVIVVRMEADKPKALNFDLSYNSPLKHAVTAKGNELIVKCEGAEQEGIPAALNAECRVLVKHNGKSGKSNESVVVNQATVATLYISAATNFVNYHDVSGNASKLVSTSLKRAVKIPYEQALANHIAAYKKQFDRVKFSIPSTETSTLETDKRVAAFGEGKDQNLMALMFQYGRYLLISSSQPGGQPANLQGLWCNSVYAPWDSKYTININTEMNYWPAEVTNLSENHQPLFDMVSDLSVSGKKTAETVYGARGWVAHHNTDLWRACGPIDAAYFGMWPNGGAWLTQHLWQHYLFTGDKEFLRRYYPVMKGAADFYLSHLVKHPQNGWLVTAPSVSPEHGYAGSSITAGCTMDNQIAFDALYNTMLAARILGESQAYQDSLAVAFKQLPPMQIGRHNQLQEWLIDADNPRDDHRHISHLYGLYPSNQISPRLHPELFQAAKNTLLQRGDAATGWSIGWKINFWARMLDGNHAYKIIKNMLRILPGDDKMREFPEGRTYPNLFDAHPPFQIDGNFGYTAGVAEMLLQSHDGAVQLLPALPEEWNEGSISGLVARGGFVVDMQWEGAQLLKAKVHSRIGGMLRIRSYVPLKGDGLKPAVGDCPNMLYAPAEVAAPLKSKSLNTLQLPVLYKVYEYDVETEPGKEYMFERATLN</sequence>
<dbReference type="SUPFAM" id="SSF48208">
    <property type="entry name" value="Six-hairpin glycosidases"/>
    <property type="match status" value="1"/>
</dbReference>
<protein>
    <submittedName>
        <fullName evidence="8">Glycoside hydrolase</fullName>
    </submittedName>
    <submittedName>
        <fullName evidence="7">Glycosyl hydrolase family 65, N-terminal domain</fullName>
    </submittedName>
</protein>
<dbReference type="EMBL" id="UFSX01000001">
    <property type="protein sequence ID" value="SUV28514.1"/>
    <property type="molecule type" value="Genomic_DNA"/>
</dbReference>
<dbReference type="InterPro" id="IPR005181">
    <property type="entry name" value="SASA"/>
</dbReference>